<dbReference type="EMBL" id="JACJTB010000003">
    <property type="protein sequence ID" value="MBD2593508.1"/>
    <property type="molecule type" value="Genomic_DNA"/>
</dbReference>
<proteinExistence type="predicted"/>
<comment type="caution">
    <text evidence="1">The sequence shown here is derived from an EMBL/GenBank/DDBJ whole genome shotgun (WGS) entry which is preliminary data.</text>
</comment>
<dbReference type="Proteomes" id="UP000603457">
    <property type="component" value="Unassembled WGS sequence"/>
</dbReference>
<dbReference type="RefSeq" id="WP_190966456.1">
    <property type="nucleotide sequence ID" value="NZ_JACJTB010000003.1"/>
</dbReference>
<evidence type="ECO:0000313" key="2">
    <source>
        <dbReference type="Proteomes" id="UP000603457"/>
    </source>
</evidence>
<evidence type="ECO:0000313" key="1">
    <source>
        <dbReference type="EMBL" id="MBD2593508.1"/>
    </source>
</evidence>
<gene>
    <name evidence="1" type="ORF">H6G74_04085</name>
</gene>
<keyword evidence="2" id="KW-1185">Reference proteome</keyword>
<protein>
    <submittedName>
        <fullName evidence="1">Uncharacterized protein</fullName>
    </submittedName>
</protein>
<accession>A0ABR8FR23</accession>
<organism evidence="1 2">
    <name type="scientific">Nostoc spongiaeforme FACHB-130</name>
    <dbReference type="NCBI Taxonomy" id="1357510"/>
    <lineage>
        <taxon>Bacteria</taxon>
        <taxon>Bacillati</taxon>
        <taxon>Cyanobacteriota</taxon>
        <taxon>Cyanophyceae</taxon>
        <taxon>Nostocales</taxon>
        <taxon>Nostocaceae</taxon>
        <taxon>Nostoc</taxon>
    </lineage>
</organism>
<name>A0ABR8FR23_9NOSO</name>
<reference evidence="1 2" key="1">
    <citation type="journal article" date="2020" name="ISME J.">
        <title>Comparative genomics reveals insights into cyanobacterial evolution and habitat adaptation.</title>
        <authorList>
            <person name="Chen M.Y."/>
            <person name="Teng W.K."/>
            <person name="Zhao L."/>
            <person name="Hu C.X."/>
            <person name="Zhou Y.K."/>
            <person name="Han B.P."/>
            <person name="Song L.R."/>
            <person name="Shu W.S."/>
        </authorList>
    </citation>
    <scope>NUCLEOTIDE SEQUENCE [LARGE SCALE GENOMIC DNA]</scope>
    <source>
        <strain evidence="1 2">FACHB-130</strain>
    </source>
</reference>
<sequence length="47" mass="5240">MKELIYQSFCTPSAHILHVAPTNGIRGYKNVDAQAASRRVVRLRGLT</sequence>